<dbReference type="InParanoid" id="A0A401GDU3"/>
<evidence type="ECO:0000313" key="3">
    <source>
        <dbReference type="Proteomes" id="UP000287166"/>
    </source>
</evidence>
<reference evidence="2 3" key="1">
    <citation type="journal article" date="2018" name="Sci. Rep.">
        <title>Genome sequence of the cauliflower mushroom Sparassis crispa (Hanabiratake) and its association with beneficial usage.</title>
        <authorList>
            <person name="Kiyama R."/>
            <person name="Furutani Y."/>
            <person name="Kawaguchi K."/>
            <person name="Nakanishi T."/>
        </authorList>
    </citation>
    <scope>NUCLEOTIDE SEQUENCE [LARGE SCALE GENOMIC DNA]</scope>
</reference>
<organism evidence="2 3">
    <name type="scientific">Sparassis crispa</name>
    <dbReference type="NCBI Taxonomy" id="139825"/>
    <lineage>
        <taxon>Eukaryota</taxon>
        <taxon>Fungi</taxon>
        <taxon>Dikarya</taxon>
        <taxon>Basidiomycota</taxon>
        <taxon>Agaricomycotina</taxon>
        <taxon>Agaricomycetes</taxon>
        <taxon>Polyporales</taxon>
        <taxon>Sparassidaceae</taxon>
        <taxon>Sparassis</taxon>
    </lineage>
</organism>
<gene>
    <name evidence="2" type="ORF">SCP_0300670</name>
</gene>
<sequence length="332" mass="35978">MPYFTRVGPGLPTISSSEDDVCFPIVVKCSEKATAEIIHDKQASFFSLHSSSLVSDLLLCRAAKSTILNSVLPGSPVYPVWHVHSMCGYITFDYDNDILPLCGNSNRGYCKFRRVDTFGEAVAFLLAKGNSGRLRMLGISKKSSSKSSESSHHADNMPNAVLPSNVSTLTDSPRVTRRCRTCKKPMRGHPKGQCAQLLLNAVTDDIAKMTIVPSGGSLAKPLEGALTLQAETDTEDTHPLTPHVFTLSSPDIVEVKDFLAMKQIPVRIAVVYRPHSDDGWLVIGGSAEEVQDLTNLLQTKPDESTKRGYGLVHLGSAAMIGMISTWAGLAYV</sequence>
<dbReference type="RefSeq" id="XP_027611265.1">
    <property type="nucleotide sequence ID" value="XM_027755464.1"/>
</dbReference>
<dbReference type="OrthoDB" id="3043484at2759"/>
<name>A0A401GDU3_9APHY</name>
<feature type="compositionally biased region" description="Polar residues" evidence="1">
    <location>
        <begin position="162"/>
        <end position="172"/>
    </location>
</feature>
<feature type="region of interest" description="Disordered" evidence="1">
    <location>
        <begin position="140"/>
        <end position="172"/>
    </location>
</feature>
<dbReference type="GeneID" id="38777269"/>
<dbReference type="AlphaFoldDB" id="A0A401GDU3"/>
<evidence type="ECO:0000313" key="2">
    <source>
        <dbReference type="EMBL" id="GBE80352.1"/>
    </source>
</evidence>
<dbReference type="Proteomes" id="UP000287166">
    <property type="component" value="Unassembled WGS sequence"/>
</dbReference>
<comment type="caution">
    <text evidence="2">The sequence shown here is derived from an EMBL/GenBank/DDBJ whole genome shotgun (WGS) entry which is preliminary data.</text>
</comment>
<accession>A0A401GDU3</accession>
<dbReference type="EMBL" id="BFAD01000003">
    <property type="protein sequence ID" value="GBE80352.1"/>
    <property type="molecule type" value="Genomic_DNA"/>
</dbReference>
<keyword evidence="3" id="KW-1185">Reference proteome</keyword>
<proteinExistence type="predicted"/>
<protein>
    <submittedName>
        <fullName evidence="2">Uncharacterized protein</fullName>
    </submittedName>
</protein>
<evidence type="ECO:0000256" key="1">
    <source>
        <dbReference type="SAM" id="MobiDB-lite"/>
    </source>
</evidence>